<keyword evidence="3" id="KW-0804">Transcription</keyword>
<keyword evidence="2" id="KW-0238">DNA-binding</keyword>
<feature type="domain" description="HTH araC/xylS-type" evidence="4">
    <location>
        <begin position="202"/>
        <end position="300"/>
    </location>
</feature>
<dbReference type="InterPro" id="IPR032783">
    <property type="entry name" value="AraC_lig"/>
</dbReference>
<reference evidence="5" key="2">
    <citation type="submission" date="2020-09" db="EMBL/GenBank/DDBJ databases">
        <authorList>
            <person name="Sun Q."/>
            <person name="Ohkuma M."/>
        </authorList>
    </citation>
    <scope>NUCLEOTIDE SEQUENCE</scope>
    <source>
        <strain evidence="5">JCM 4956</strain>
    </source>
</reference>
<dbReference type="RefSeq" id="WP_190038430.1">
    <property type="nucleotide sequence ID" value="NZ_BMWD01000023.1"/>
</dbReference>
<evidence type="ECO:0000256" key="2">
    <source>
        <dbReference type="ARBA" id="ARBA00023125"/>
    </source>
</evidence>
<keyword evidence="1" id="KW-0805">Transcription regulation</keyword>
<dbReference type="EMBL" id="BMWD01000023">
    <property type="protein sequence ID" value="GGX81807.1"/>
    <property type="molecule type" value="Genomic_DNA"/>
</dbReference>
<sequence>MDPLEDVLDLLETRSHLSTSLIAGGRWAVRFDAPLDIKFNAVRRGNCWLDVEGHNEPIALTEGDCYLLTRPKRFTLRSDPDAPELDASTVFAEAEHGIARTGTGDDVLLIGGRFTFNQPGQDLLLTSLPPVIHLPAGTAHAETVEWALTVIERELLLRPVASDLVTQHLAMVMLVYVLRLHLAREPQSVSGWLAGMTDPAVAAALTSLHDDPARPWTVAELARAGSVSRSTLAARFKQTVGQGPLTYLTQWRIHLASQKLRKSDETISSIARNTGYGSESAMSTAFKRVTGISPSAYRKQHILGADT</sequence>
<dbReference type="Proteomes" id="UP000645555">
    <property type="component" value="Unassembled WGS sequence"/>
</dbReference>
<dbReference type="SMART" id="SM00342">
    <property type="entry name" value="HTH_ARAC"/>
    <property type="match status" value="1"/>
</dbReference>
<dbReference type="Gene3D" id="1.10.10.60">
    <property type="entry name" value="Homeodomain-like"/>
    <property type="match status" value="2"/>
</dbReference>
<name>A0A918NMV0_9ACTN</name>
<dbReference type="GO" id="GO:0043565">
    <property type="term" value="F:sequence-specific DNA binding"/>
    <property type="evidence" value="ECO:0007669"/>
    <property type="project" value="InterPro"/>
</dbReference>
<dbReference type="InterPro" id="IPR050204">
    <property type="entry name" value="AraC_XylS_family_regulators"/>
</dbReference>
<proteinExistence type="predicted"/>
<dbReference type="PROSITE" id="PS01124">
    <property type="entry name" value="HTH_ARAC_FAMILY_2"/>
    <property type="match status" value="1"/>
</dbReference>
<evidence type="ECO:0000259" key="4">
    <source>
        <dbReference type="PROSITE" id="PS01124"/>
    </source>
</evidence>
<dbReference type="Pfam" id="PF12833">
    <property type="entry name" value="HTH_18"/>
    <property type="match status" value="1"/>
</dbReference>
<organism evidence="5 6">
    <name type="scientific">Streptomyces fructofermentans</name>
    <dbReference type="NCBI Taxonomy" id="152141"/>
    <lineage>
        <taxon>Bacteria</taxon>
        <taxon>Bacillati</taxon>
        <taxon>Actinomycetota</taxon>
        <taxon>Actinomycetes</taxon>
        <taxon>Kitasatosporales</taxon>
        <taxon>Streptomycetaceae</taxon>
        <taxon>Streptomyces</taxon>
    </lineage>
</organism>
<keyword evidence="6" id="KW-1185">Reference proteome</keyword>
<dbReference type="InterPro" id="IPR009057">
    <property type="entry name" value="Homeodomain-like_sf"/>
</dbReference>
<dbReference type="AlphaFoldDB" id="A0A918NMV0"/>
<dbReference type="SUPFAM" id="SSF46689">
    <property type="entry name" value="Homeodomain-like"/>
    <property type="match status" value="2"/>
</dbReference>
<dbReference type="InterPro" id="IPR018060">
    <property type="entry name" value="HTH_AraC"/>
</dbReference>
<dbReference type="GO" id="GO:0003700">
    <property type="term" value="F:DNA-binding transcription factor activity"/>
    <property type="evidence" value="ECO:0007669"/>
    <property type="project" value="InterPro"/>
</dbReference>
<reference evidence="5" key="1">
    <citation type="journal article" date="2014" name="Int. J. Syst. Evol. Microbiol.">
        <title>Complete genome sequence of Corynebacterium casei LMG S-19264T (=DSM 44701T), isolated from a smear-ripened cheese.</title>
        <authorList>
            <consortium name="US DOE Joint Genome Institute (JGI-PGF)"/>
            <person name="Walter F."/>
            <person name="Albersmeier A."/>
            <person name="Kalinowski J."/>
            <person name="Ruckert C."/>
        </authorList>
    </citation>
    <scope>NUCLEOTIDE SEQUENCE</scope>
    <source>
        <strain evidence="5">JCM 4956</strain>
    </source>
</reference>
<dbReference type="PANTHER" id="PTHR46796">
    <property type="entry name" value="HTH-TYPE TRANSCRIPTIONAL ACTIVATOR RHAS-RELATED"/>
    <property type="match status" value="1"/>
</dbReference>
<dbReference type="PANTHER" id="PTHR46796:SF13">
    <property type="entry name" value="HTH-TYPE TRANSCRIPTIONAL ACTIVATOR RHAS"/>
    <property type="match status" value="1"/>
</dbReference>
<accession>A0A918NMV0</accession>
<evidence type="ECO:0000256" key="3">
    <source>
        <dbReference type="ARBA" id="ARBA00023163"/>
    </source>
</evidence>
<gene>
    <name evidence="5" type="ORF">GCM10010515_56820</name>
</gene>
<comment type="caution">
    <text evidence="5">The sequence shown here is derived from an EMBL/GenBank/DDBJ whole genome shotgun (WGS) entry which is preliminary data.</text>
</comment>
<evidence type="ECO:0000313" key="5">
    <source>
        <dbReference type="EMBL" id="GGX81807.1"/>
    </source>
</evidence>
<protein>
    <submittedName>
        <fullName evidence="5">AraC family transcriptional regulator</fullName>
    </submittedName>
</protein>
<dbReference type="Pfam" id="PF12852">
    <property type="entry name" value="Cupin_6"/>
    <property type="match status" value="1"/>
</dbReference>
<evidence type="ECO:0000313" key="6">
    <source>
        <dbReference type="Proteomes" id="UP000645555"/>
    </source>
</evidence>
<evidence type="ECO:0000256" key="1">
    <source>
        <dbReference type="ARBA" id="ARBA00023015"/>
    </source>
</evidence>